<evidence type="ECO:0000256" key="2">
    <source>
        <dbReference type="ARBA" id="ARBA00012544"/>
    </source>
</evidence>
<evidence type="ECO:0000256" key="5">
    <source>
        <dbReference type="ARBA" id="ARBA00022729"/>
    </source>
</evidence>
<gene>
    <name evidence="7" type="ORF">ANCCAN_27285</name>
</gene>
<name>A0A368F9Z0_ANCCA</name>
<dbReference type="SUPFAM" id="SSF53756">
    <property type="entry name" value="UDP-Glycosyltransferase/glycogen phosphorylase"/>
    <property type="match status" value="1"/>
</dbReference>
<evidence type="ECO:0000313" key="8">
    <source>
        <dbReference type="Proteomes" id="UP000252519"/>
    </source>
</evidence>
<evidence type="ECO:0000256" key="4">
    <source>
        <dbReference type="ARBA" id="ARBA00022679"/>
    </source>
</evidence>
<dbReference type="EMBL" id="JOJR01005358">
    <property type="protein sequence ID" value="RCN26987.1"/>
    <property type="molecule type" value="Genomic_DNA"/>
</dbReference>
<organism evidence="7 8">
    <name type="scientific">Ancylostoma caninum</name>
    <name type="common">Dog hookworm</name>
    <dbReference type="NCBI Taxonomy" id="29170"/>
    <lineage>
        <taxon>Eukaryota</taxon>
        <taxon>Metazoa</taxon>
        <taxon>Ecdysozoa</taxon>
        <taxon>Nematoda</taxon>
        <taxon>Chromadorea</taxon>
        <taxon>Rhabditida</taxon>
        <taxon>Rhabditina</taxon>
        <taxon>Rhabditomorpha</taxon>
        <taxon>Strongyloidea</taxon>
        <taxon>Ancylostomatidae</taxon>
        <taxon>Ancylostomatinae</taxon>
        <taxon>Ancylostoma</taxon>
    </lineage>
</organism>
<dbReference type="PANTHER" id="PTHR48043">
    <property type="entry name" value="EG:EG0003.4 PROTEIN-RELATED"/>
    <property type="match status" value="1"/>
</dbReference>
<keyword evidence="8" id="KW-1185">Reference proteome</keyword>
<comment type="catalytic activity">
    <reaction evidence="6">
        <text>glucuronate acceptor + UDP-alpha-D-glucuronate = acceptor beta-D-glucuronoside + UDP + H(+)</text>
        <dbReference type="Rhea" id="RHEA:21032"/>
        <dbReference type="ChEBI" id="CHEBI:15378"/>
        <dbReference type="ChEBI" id="CHEBI:58052"/>
        <dbReference type="ChEBI" id="CHEBI:58223"/>
        <dbReference type="ChEBI" id="CHEBI:132367"/>
        <dbReference type="ChEBI" id="CHEBI:132368"/>
        <dbReference type="EC" id="2.4.1.17"/>
    </reaction>
</comment>
<evidence type="ECO:0000256" key="3">
    <source>
        <dbReference type="ARBA" id="ARBA00022676"/>
    </source>
</evidence>
<dbReference type="Gene3D" id="3.40.50.2000">
    <property type="entry name" value="Glycogen Phosphorylase B"/>
    <property type="match status" value="1"/>
</dbReference>
<keyword evidence="4" id="KW-0808">Transferase</keyword>
<dbReference type="GO" id="GO:0015020">
    <property type="term" value="F:glucuronosyltransferase activity"/>
    <property type="evidence" value="ECO:0007669"/>
    <property type="project" value="UniProtKB-EC"/>
</dbReference>
<accession>A0A368F9Z0</accession>
<dbReference type="InterPro" id="IPR002213">
    <property type="entry name" value="UDP_glucos_trans"/>
</dbReference>
<reference evidence="7 8" key="1">
    <citation type="submission" date="2014-10" db="EMBL/GenBank/DDBJ databases">
        <title>Draft genome of the hookworm Ancylostoma caninum.</title>
        <authorList>
            <person name="Mitreva M."/>
        </authorList>
    </citation>
    <scope>NUCLEOTIDE SEQUENCE [LARGE SCALE GENOMIC DNA]</scope>
    <source>
        <strain evidence="7 8">Baltimore</strain>
    </source>
</reference>
<keyword evidence="5" id="KW-0732">Signal</keyword>
<protein>
    <recommendedName>
        <fullName evidence="2">glucuronosyltransferase</fullName>
        <ecNumber evidence="2">2.4.1.17</ecNumber>
    </recommendedName>
</protein>
<dbReference type="STRING" id="29170.A0A368F9Z0"/>
<dbReference type="InterPro" id="IPR050271">
    <property type="entry name" value="UDP-glycosyltransferase"/>
</dbReference>
<dbReference type="Pfam" id="PF00201">
    <property type="entry name" value="UDPGT"/>
    <property type="match status" value="1"/>
</dbReference>
<keyword evidence="3" id="KW-0328">Glycosyltransferase</keyword>
<dbReference type="AlphaFoldDB" id="A0A368F9Z0"/>
<dbReference type="EC" id="2.4.1.17" evidence="2"/>
<evidence type="ECO:0000256" key="6">
    <source>
        <dbReference type="ARBA" id="ARBA00047475"/>
    </source>
</evidence>
<dbReference type="Proteomes" id="UP000252519">
    <property type="component" value="Unassembled WGS sequence"/>
</dbReference>
<proteinExistence type="inferred from homology"/>
<evidence type="ECO:0000256" key="1">
    <source>
        <dbReference type="ARBA" id="ARBA00009995"/>
    </source>
</evidence>
<comment type="caution">
    <text evidence="7">The sequence shown here is derived from an EMBL/GenBank/DDBJ whole genome shotgun (WGS) entry which is preliminary data.</text>
</comment>
<comment type="similarity">
    <text evidence="1">Belongs to the UDP-glycosyltransferase family.</text>
</comment>
<feature type="non-terminal residue" evidence="7">
    <location>
        <position position="148"/>
    </location>
</feature>
<sequence length="148" mass="17189">MVLFVPNIANSQVIFSSRVAETLARAGHDVTMVMISALDGAESKFVKIMEEVKVHYVNASVGLDRKEFLAEQEEFMFQDLPMWDRRVRESMNRMFSLFIGSCRKVLENKEFHDWLAGEKFDLAFSYVFNLCPIGLIYRAKIPAWIWLN</sequence>
<dbReference type="PANTHER" id="PTHR48043:SF145">
    <property type="entry name" value="FI06409P-RELATED"/>
    <property type="match status" value="1"/>
</dbReference>
<evidence type="ECO:0000313" key="7">
    <source>
        <dbReference type="EMBL" id="RCN26987.1"/>
    </source>
</evidence>
<dbReference type="OrthoDB" id="5860458at2759"/>